<proteinExistence type="predicted"/>
<dbReference type="SMART" id="SM00365">
    <property type="entry name" value="LRR_SD22"/>
    <property type="match status" value="6"/>
</dbReference>
<dbReference type="SMART" id="SM00369">
    <property type="entry name" value="LRR_TYP"/>
    <property type="match status" value="5"/>
</dbReference>
<feature type="compositionally biased region" description="Pro residues" evidence="3">
    <location>
        <begin position="471"/>
        <end position="485"/>
    </location>
</feature>
<sequence length="1585" mass="174644">MDHPTLTAEELAELERELDLDSPHASDSDSDQDDADLSSLKRHLTTALHESHHPSSSSPSSSPSPLSNPLASFSSFSSFNASSSVMDSSLKQFQTNSHEVKFLSTAAATTATPNDLPPLPKIDLPKAQTFQLAISQAVSASLSHLLSTIEHQHSEHQALVKQQELDAIQKRKQEQELEIARAQEEQERSAALLQEKLEQEREAKRQLAEKRAAALADEIKKANDAADLEEKERREQLEAKRAQARAAREEASKEEERRWSLTSKALNFMQKRVRGVMGRKTAAAKKQQAEELTRSRKERAVSKLVSATRTSTLAGALALWRWVSSRMQEEERLRTVSATKMQTIIRRHQAAAATTVLQNEKNRTASATRIQSIQRRRSSSAAVSSMRHQKRLDEQRAAAALDAKRKHEAVLKEQKRQREGAQRLEEQAAEKARIADEIKQKQEEAKRAREALRQEREEASATLHNLLFSPSPSPSPSPSNPPPPSIHDEREKRRLLMVDRVRQLALAANSTSASSPPPPSIKPSPPTPPSAASDPNSTPVTPDMLAGMGNLSSLKSLSLNVEHITDASNIVLLGASNLTSLSLNVNRLKTTTSLRSLTKLERLSLKDNKLSSLEGLKPLQRLVELLLDVNRLKSLKTLSQSSWFQLASLSANTNEIADLPPSLKNHLPSLCSLSLYQNSISSIPPLCFADLPSLTSLDLGRNRLKDSVEVAAALNLAPTIRRLVLSQNQFPLPPPLSLPLLTSLWLGGNKIDSMTPWRDDDNVFLPSLLELYLQEKGISKLGGAGVFSRACPILDKVDLKLNSLSSIADIQESLRNLEHVTAVTIQDNPVLSTNASSAALTTALLQTLPSLASLNGSSVSDDAKWGAIATLHASSSLHLHHLRPSLLSDAKFAHAASVWGTMRSATTICGVCDQVSQRLAFMCPKCSAPLPPAPPPPIPVDWSALLPCSPAPAFAAGPGRLCKKMNAEGAKQRRLWKRALESEDRAVRTRAMEDHAELLKRQLDAILAGEEAWFFDVELASSSSEEEKKEGGARRGKVNAVIAMAATMRIQCMVRRFISSRRVLALRVRKQKRVSATRIQKVWRGRKLREKLRKISSTNFEYVDDELGEMLDDEFDFAAFGIEDDGDGLGVSEDGSWKPTKPEPTAAPVEDAWATAEPEPQQVVEAKPPSREISSPFEGRGGKMKELNMMSANLRKNGFDFMPPGAGGAGRAGVEQDDMEIKSFTTTTDRDGQETNEGRSVAMSSARSKSRKEEKTEEVMADWGFKDARVAQAMMKRAKRMGKGKKNQENKAKMKDPFYRFEKLRRASGGAGKPPSAAAMMLTRSRSLSASTPVKPPSHVSVSQHVLDSISSNLPNLRLLLVTLAIGIAILRALIPTHDATYLPGAGFSGFWYTFGRVSNLPDNKERDYHCFSAGCLVVSSVFLGREYSDVALTAKSIQQRWLDGEISRYDVASEFVDDLLELKDPANALRQDAWLPRVQVLTSNWYGGAELTTAKNRGELRELLIQTSFIPFATGFGMYHEGENDGGFSLLYHPRCKHNVMLPLTWTMLSNILNVNMGMDTVQELYEIGWNEEEAKKTNASALR</sequence>
<name>A0ABQ6N5N7_9STRA</name>
<feature type="compositionally biased region" description="Basic residues" evidence="3">
    <location>
        <begin position="1276"/>
        <end position="1285"/>
    </location>
</feature>
<feature type="compositionally biased region" description="Basic and acidic residues" evidence="3">
    <location>
        <begin position="1286"/>
        <end position="1296"/>
    </location>
</feature>
<dbReference type="InterPro" id="IPR001611">
    <property type="entry name" value="Leu-rich_rpt"/>
</dbReference>
<feature type="compositionally biased region" description="Pro residues" evidence="3">
    <location>
        <begin position="515"/>
        <end position="529"/>
    </location>
</feature>
<feature type="region of interest" description="Disordered" evidence="3">
    <location>
        <begin position="360"/>
        <end position="488"/>
    </location>
</feature>
<keyword evidence="5" id="KW-1185">Reference proteome</keyword>
<feature type="region of interest" description="Disordered" evidence="3">
    <location>
        <begin position="1275"/>
        <end position="1296"/>
    </location>
</feature>
<accession>A0ABQ6N5N7</accession>
<protein>
    <recommendedName>
        <fullName evidence="6">Leucine rich repeat domain containing protein</fullName>
    </recommendedName>
</protein>
<dbReference type="PANTHER" id="PTHR46652:SF3">
    <property type="entry name" value="LEUCINE-RICH REPEAT-CONTAINING PROTEIN 9"/>
    <property type="match status" value="1"/>
</dbReference>
<dbReference type="InterPro" id="IPR032675">
    <property type="entry name" value="LRR_dom_sf"/>
</dbReference>
<evidence type="ECO:0008006" key="6">
    <source>
        <dbReference type="Google" id="ProtNLM"/>
    </source>
</evidence>
<dbReference type="SUPFAM" id="SSF52058">
    <property type="entry name" value="L domain-like"/>
    <property type="match status" value="1"/>
</dbReference>
<feature type="compositionally biased region" description="Low complexity" evidence="3">
    <location>
        <begin position="366"/>
        <end position="385"/>
    </location>
</feature>
<dbReference type="EMBL" id="BRYB01000931">
    <property type="protein sequence ID" value="GMI40384.1"/>
    <property type="molecule type" value="Genomic_DNA"/>
</dbReference>
<feature type="region of interest" description="Disordered" evidence="3">
    <location>
        <begin position="1159"/>
        <end position="1183"/>
    </location>
</feature>
<feature type="region of interest" description="Disordered" evidence="3">
    <location>
        <begin position="226"/>
        <end position="254"/>
    </location>
</feature>
<dbReference type="PROSITE" id="PS51450">
    <property type="entry name" value="LRR"/>
    <property type="match status" value="3"/>
</dbReference>
<feature type="region of interest" description="Disordered" evidence="3">
    <location>
        <begin position="508"/>
        <end position="544"/>
    </location>
</feature>
<evidence type="ECO:0000256" key="3">
    <source>
        <dbReference type="SAM" id="MobiDB-lite"/>
    </source>
</evidence>
<dbReference type="CDD" id="cd22249">
    <property type="entry name" value="UDM1_RNF168_RNF169-like"/>
    <property type="match status" value="1"/>
</dbReference>
<evidence type="ECO:0000256" key="1">
    <source>
        <dbReference type="ARBA" id="ARBA00022614"/>
    </source>
</evidence>
<organism evidence="4 5">
    <name type="scientific">Tetraparma gracilis</name>
    <dbReference type="NCBI Taxonomy" id="2962635"/>
    <lineage>
        <taxon>Eukaryota</taxon>
        <taxon>Sar</taxon>
        <taxon>Stramenopiles</taxon>
        <taxon>Ochrophyta</taxon>
        <taxon>Bolidophyceae</taxon>
        <taxon>Parmales</taxon>
        <taxon>Triparmaceae</taxon>
        <taxon>Tetraparma</taxon>
    </lineage>
</organism>
<reference evidence="4 5" key="1">
    <citation type="journal article" date="2023" name="Commun. Biol.">
        <title>Genome analysis of Parmales, the sister group of diatoms, reveals the evolutionary specialization of diatoms from phago-mixotrophs to photoautotrophs.</title>
        <authorList>
            <person name="Ban H."/>
            <person name="Sato S."/>
            <person name="Yoshikawa S."/>
            <person name="Yamada K."/>
            <person name="Nakamura Y."/>
            <person name="Ichinomiya M."/>
            <person name="Sato N."/>
            <person name="Blanc-Mathieu R."/>
            <person name="Endo H."/>
            <person name="Kuwata A."/>
            <person name="Ogata H."/>
        </authorList>
    </citation>
    <scope>NUCLEOTIDE SEQUENCE [LARGE SCALE GENOMIC DNA]</scope>
</reference>
<dbReference type="InterPro" id="IPR050836">
    <property type="entry name" value="SDS22/Internalin_LRR"/>
</dbReference>
<dbReference type="PROSITE" id="PS50096">
    <property type="entry name" value="IQ"/>
    <property type="match status" value="1"/>
</dbReference>
<feature type="compositionally biased region" description="Low complexity" evidence="3">
    <location>
        <begin position="54"/>
        <end position="69"/>
    </location>
</feature>
<dbReference type="Pfam" id="PF13855">
    <property type="entry name" value="LRR_8"/>
    <property type="match status" value="1"/>
</dbReference>
<keyword evidence="2" id="KW-0677">Repeat</keyword>
<feature type="compositionally biased region" description="Basic and acidic residues" evidence="3">
    <location>
        <begin position="1228"/>
        <end position="1237"/>
    </location>
</feature>
<keyword evidence="1" id="KW-0433">Leucine-rich repeat</keyword>
<comment type="caution">
    <text evidence="4">The sequence shown here is derived from an EMBL/GenBank/DDBJ whole genome shotgun (WGS) entry which is preliminary data.</text>
</comment>
<feature type="region of interest" description="Disordered" evidence="3">
    <location>
        <begin position="1"/>
        <end position="69"/>
    </location>
</feature>
<gene>
    <name evidence="4" type="ORF">TeGR_g561</name>
</gene>
<dbReference type="Proteomes" id="UP001165060">
    <property type="component" value="Unassembled WGS sequence"/>
</dbReference>
<dbReference type="InterPro" id="IPR003591">
    <property type="entry name" value="Leu-rich_rpt_typical-subtyp"/>
</dbReference>
<feature type="compositionally biased region" description="Basic and acidic residues" evidence="3">
    <location>
        <begin position="391"/>
        <end position="459"/>
    </location>
</feature>
<dbReference type="PANTHER" id="PTHR46652">
    <property type="entry name" value="LEUCINE-RICH REPEAT AND IQ DOMAIN-CONTAINING PROTEIN 1-RELATED"/>
    <property type="match status" value="1"/>
</dbReference>
<evidence type="ECO:0000313" key="4">
    <source>
        <dbReference type="EMBL" id="GMI40384.1"/>
    </source>
</evidence>
<feature type="compositionally biased region" description="Basic and acidic residues" evidence="3">
    <location>
        <begin position="13"/>
        <end position="27"/>
    </location>
</feature>
<evidence type="ECO:0000313" key="5">
    <source>
        <dbReference type="Proteomes" id="UP001165060"/>
    </source>
</evidence>
<feature type="region of interest" description="Disordered" evidence="3">
    <location>
        <begin position="1224"/>
        <end position="1259"/>
    </location>
</feature>
<evidence type="ECO:0000256" key="2">
    <source>
        <dbReference type="ARBA" id="ARBA00022737"/>
    </source>
</evidence>
<dbReference type="Gene3D" id="3.80.10.10">
    <property type="entry name" value="Ribonuclease Inhibitor"/>
    <property type="match status" value="3"/>
</dbReference>
<feature type="compositionally biased region" description="Low complexity" evidence="3">
    <location>
        <begin position="530"/>
        <end position="539"/>
    </location>
</feature>